<comment type="similarity">
    <text evidence="7">Belongs to the dTDP-4-dehydrorhamnose 3,5-epimerase family.</text>
</comment>
<dbReference type="OrthoDB" id="9800680at2"/>
<dbReference type="GO" id="GO:0008830">
    <property type="term" value="F:dTDP-4-dehydrorhamnose 3,5-epimerase activity"/>
    <property type="evidence" value="ECO:0007669"/>
    <property type="project" value="UniProtKB-UniRule"/>
</dbReference>
<gene>
    <name evidence="8" type="ORF">A33Q_2442</name>
</gene>
<dbReference type="PANTHER" id="PTHR21047">
    <property type="entry name" value="DTDP-6-DEOXY-D-GLUCOSE-3,5 EPIMERASE"/>
    <property type="match status" value="1"/>
</dbReference>
<comment type="function">
    <text evidence="2 7">Catalyzes the epimerization of the C3' and C5'positions of dTDP-6-deoxy-D-xylo-4-hexulose, forming dTDP-6-deoxy-L-lyxo-4-hexulose.</text>
</comment>
<name>S2DBW6_INDAL</name>
<comment type="subunit">
    <text evidence="7">Homodimer.</text>
</comment>
<dbReference type="STRING" id="1189612.A33Q_2442"/>
<protein>
    <recommendedName>
        <fullName evidence="4 7">dTDP-4-dehydrorhamnose 3,5-epimerase</fullName>
        <ecNumber evidence="3 7">5.1.3.13</ecNumber>
    </recommendedName>
    <alternativeName>
        <fullName evidence="7">Thymidine diphospho-4-keto-rhamnose 3,5-epimerase</fullName>
    </alternativeName>
</protein>
<dbReference type="PANTHER" id="PTHR21047:SF2">
    <property type="entry name" value="THYMIDINE DIPHOSPHO-4-KETO-RHAMNOSE 3,5-EPIMERASE"/>
    <property type="match status" value="1"/>
</dbReference>
<dbReference type="CDD" id="cd00438">
    <property type="entry name" value="cupin_RmlC"/>
    <property type="match status" value="1"/>
</dbReference>
<keyword evidence="7 8" id="KW-0413">Isomerase</keyword>
<evidence type="ECO:0000313" key="9">
    <source>
        <dbReference type="Proteomes" id="UP000006073"/>
    </source>
</evidence>
<dbReference type="GO" id="GO:0005829">
    <property type="term" value="C:cytosol"/>
    <property type="evidence" value="ECO:0007669"/>
    <property type="project" value="TreeGrafter"/>
</dbReference>
<dbReference type="SUPFAM" id="SSF51182">
    <property type="entry name" value="RmlC-like cupins"/>
    <property type="match status" value="1"/>
</dbReference>
<evidence type="ECO:0000256" key="2">
    <source>
        <dbReference type="ARBA" id="ARBA00001997"/>
    </source>
</evidence>
<keyword evidence="9" id="KW-1185">Reference proteome</keyword>
<evidence type="ECO:0000256" key="5">
    <source>
        <dbReference type="PIRSR" id="PIRSR600888-1"/>
    </source>
</evidence>
<reference evidence="8 9" key="1">
    <citation type="journal article" date="2013" name="Genome Announc.">
        <title>Draft Genome Sequence of Indibacter alkaliphilus Strain LW1T, Isolated from Lonar Lake, a Haloalkaline Lake in the Buldana District of Maharashtra, India.</title>
        <authorList>
            <person name="Singh A."/>
            <person name="Kumar Jangir P."/>
            <person name="Sharma R."/>
            <person name="Singh A."/>
            <person name="Kumar Pinnaka A."/>
            <person name="Shivaji S."/>
        </authorList>
    </citation>
    <scope>NUCLEOTIDE SEQUENCE [LARGE SCALE GENOMIC DNA]</scope>
    <source>
        <strain evidence="9">CCUG 57479 / KCTC 22604 / LW1</strain>
    </source>
</reference>
<dbReference type="Pfam" id="PF00908">
    <property type="entry name" value="dTDP_sugar_isom"/>
    <property type="match status" value="1"/>
</dbReference>
<comment type="catalytic activity">
    <reaction evidence="1 7">
        <text>dTDP-4-dehydro-6-deoxy-alpha-D-glucose = dTDP-4-dehydro-beta-L-rhamnose</text>
        <dbReference type="Rhea" id="RHEA:16969"/>
        <dbReference type="ChEBI" id="CHEBI:57649"/>
        <dbReference type="ChEBI" id="CHEBI:62830"/>
        <dbReference type="EC" id="5.1.3.13"/>
    </reaction>
</comment>
<dbReference type="EC" id="5.1.3.13" evidence="3 7"/>
<evidence type="ECO:0000313" key="8">
    <source>
        <dbReference type="EMBL" id="EOZ96672.1"/>
    </source>
</evidence>
<dbReference type="InterPro" id="IPR014710">
    <property type="entry name" value="RmlC-like_jellyroll"/>
</dbReference>
<evidence type="ECO:0000256" key="4">
    <source>
        <dbReference type="ARBA" id="ARBA00019595"/>
    </source>
</evidence>
<sequence length="183" mass="20865">MKIIESPIKGVFEIYPKKWQDNRGYFFESYRADILQESGIDEEWLQENQSFSKKGIVRGLHFQNNPFSQAKLVRVLSGTVLDVAVDLRKGSETFGKAFVKELNSEEANMLYIPAGFAHGFSVLEDAVFSYKCSNYFNKESEGGILWNDPELNIDWGVDSPVLSEKDQYWPTLKEFKEKSGGGL</sequence>
<dbReference type="UniPathway" id="UPA00124"/>
<comment type="caution">
    <text evidence="8">The sequence shown here is derived from an EMBL/GenBank/DDBJ whole genome shotgun (WGS) entry which is preliminary data.</text>
</comment>
<dbReference type="Gene3D" id="2.60.120.10">
    <property type="entry name" value="Jelly Rolls"/>
    <property type="match status" value="1"/>
</dbReference>
<dbReference type="Proteomes" id="UP000006073">
    <property type="component" value="Unassembled WGS sequence"/>
</dbReference>
<evidence type="ECO:0000256" key="3">
    <source>
        <dbReference type="ARBA" id="ARBA00012098"/>
    </source>
</evidence>
<dbReference type="InterPro" id="IPR000888">
    <property type="entry name" value="RmlC-like"/>
</dbReference>
<dbReference type="RefSeq" id="WP_009034032.1">
    <property type="nucleotide sequence ID" value="NZ_ALWO02000033.1"/>
</dbReference>
<feature type="site" description="Participates in a stacking interaction with the thymidine ring of dTDP-4-oxo-6-deoxyglucose" evidence="6">
    <location>
        <position position="136"/>
    </location>
</feature>
<dbReference type="eggNOG" id="COG1898">
    <property type="taxonomic scope" value="Bacteria"/>
</dbReference>
<comment type="pathway">
    <text evidence="7">Carbohydrate biosynthesis; dTDP-L-rhamnose biosynthesis.</text>
</comment>
<dbReference type="AlphaFoldDB" id="S2DBW6"/>
<feature type="active site" description="Proton acceptor" evidence="5">
    <location>
        <position position="61"/>
    </location>
</feature>
<dbReference type="EMBL" id="ALWO02000033">
    <property type="protein sequence ID" value="EOZ96672.1"/>
    <property type="molecule type" value="Genomic_DNA"/>
</dbReference>
<evidence type="ECO:0000256" key="7">
    <source>
        <dbReference type="RuleBase" id="RU364069"/>
    </source>
</evidence>
<accession>S2DBW6</accession>
<feature type="active site" description="Proton donor" evidence="5">
    <location>
        <position position="130"/>
    </location>
</feature>
<dbReference type="InterPro" id="IPR011051">
    <property type="entry name" value="RmlC_Cupin_sf"/>
</dbReference>
<evidence type="ECO:0000256" key="1">
    <source>
        <dbReference type="ARBA" id="ARBA00001298"/>
    </source>
</evidence>
<dbReference type="GO" id="GO:0019305">
    <property type="term" value="P:dTDP-rhamnose biosynthetic process"/>
    <property type="evidence" value="ECO:0007669"/>
    <property type="project" value="UniProtKB-UniRule"/>
</dbReference>
<organism evidence="8 9">
    <name type="scientific">Indibacter alkaliphilus (strain CCUG 57479 / KCTC 22604 / LW1)</name>
    <dbReference type="NCBI Taxonomy" id="1189612"/>
    <lineage>
        <taxon>Bacteria</taxon>
        <taxon>Pseudomonadati</taxon>
        <taxon>Bacteroidota</taxon>
        <taxon>Cytophagia</taxon>
        <taxon>Cytophagales</taxon>
        <taxon>Cyclobacteriaceae</taxon>
    </lineage>
</organism>
<dbReference type="NCBIfam" id="TIGR01221">
    <property type="entry name" value="rmlC"/>
    <property type="match status" value="1"/>
</dbReference>
<dbReference type="GO" id="GO:0000271">
    <property type="term" value="P:polysaccharide biosynthetic process"/>
    <property type="evidence" value="ECO:0007669"/>
    <property type="project" value="TreeGrafter"/>
</dbReference>
<evidence type="ECO:0000256" key="6">
    <source>
        <dbReference type="PIRSR" id="PIRSR600888-3"/>
    </source>
</evidence>
<proteinExistence type="inferred from homology"/>